<feature type="binding site" evidence="13">
    <location>
        <position position="464"/>
    </location>
    <ligand>
        <name>substrate</name>
    </ligand>
</feature>
<dbReference type="GO" id="GO:0009052">
    <property type="term" value="P:pentose-phosphate shunt, non-oxidative branch"/>
    <property type="evidence" value="ECO:0007669"/>
    <property type="project" value="UniProtKB-ARBA"/>
</dbReference>
<comment type="cofactor">
    <cofactor evidence="14">
        <name>thiamine diphosphate</name>
        <dbReference type="ChEBI" id="CHEBI:58937"/>
    </cofactor>
    <text evidence="14">Binds 1 thiamine pyrophosphate per subunit. During the reaction, the substrate forms a covalent intermediate with the cofactor.</text>
</comment>
<keyword evidence="8 15" id="KW-0460">Magnesium</keyword>
<evidence type="ECO:0000256" key="14">
    <source>
        <dbReference type="PIRSR" id="PIRSR605478-3"/>
    </source>
</evidence>
<dbReference type="InterPro" id="IPR005475">
    <property type="entry name" value="Transketolase-like_Pyr-bd"/>
</dbReference>
<dbReference type="InterPro" id="IPR055152">
    <property type="entry name" value="Transketolase-like_C_2"/>
</dbReference>
<organism evidence="18 19">
    <name type="scientific">Desulfomonile tiedjei</name>
    <dbReference type="NCBI Taxonomy" id="2358"/>
    <lineage>
        <taxon>Bacteria</taxon>
        <taxon>Pseudomonadati</taxon>
        <taxon>Thermodesulfobacteriota</taxon>
        <taxon>Desulfomonilia</taxon>
        <taxon>Desulfomonilales</taxon>
        <taxon>Desulfomonilaceae</taxon>
        <taxon>Desulfomonile</taxon>
    </lineage>
</organism>
<evidence type="ECO:0000256" key="15">
    <source>
        <dbReference type="PIRSR" id="PIRSR605478-4"/>
    </source>
</evidence>
<feature type="binding site" evidence="13">
    <location>
        <position position="31"/>
    </location>
    <ligand>
        <name>substrate</name>
    </ligand>
</feature>
<dbReference type="SUPFAM" id="SSF52922">
    <property type="entry name" value="TK C-terminal domain-like"/>
    <property type="match status" value="1"/>
</dbReference>
<evidence type="ECO:0000256" key="12">
    <source>
        <dbReference type="PIRSR" id="PIRSR605478-1"/>
    </source>
</evidence>
<dbReference type="FunFam" id="3.40.50.970:FF:000004">
    <property type="entry name" value="Transketolase"/>
    <property type="match status" value="1"/>
</dbReference>
<accession>A0A9D6Z1Y7</accession>
<feature type="binding site" evidence="14">
    <location>
        <position position="440"/>
    </location>
    <ligand>
        <name>thiamine diphosphate</name>
        <dbReference type="ChEBI" id="CHEBI:58937"/>
    </ligand>
</feature>
<feature type="binding site" evidence="13">
    <location>
        <position position="472"/>
    </location>
    <ligand>
        <name>substrate</name>
    </ligand>
</feature>
<comment type="cofactor">
    <cofactor evidence="2">
        <name>Co(2+)</name>
        <dbReference type="ChEBI" id="CHEBI:48828"/>
    </cofactor>
</comment>
<dbReference type="Gene3D" id="3.40.50.970">
    <property type="match status" value="2"/>
</dbReference>
<evidence type="ECO:0000256" key="1">
    <source>
        <dbReference type="ARBA" id="ARBA00001913"/>
    </source>
</evidence>
<feature type="binding site" evidence="13">
    <location>
        <position position="265"/>
    </location>
    <ligand>
        <name>substrate</name>
    </ligand>
</feature>
<dbReference type="GO" id="GO:0005829">
    <property type="term" value="C:cytosol"/>
    <property type="evidence" value="ECO:0007669"/>
    <property type="project" value="TreeGrafter"/>
</dbReference>
<feature type="site" description="Important for catalytic activity" evidence="16">
    <location>
        <position position="31"/>
    </location>
</feature>
<feature type="binding site" evidence="14">
    <location>
        <begin position="119"/>
        <end position="121"/>
    </location>
    <ligand>
        <name>thiamine diphosphate</name>
        <dbReference type="ChEBI" id="CHEBI:58937"/>
    </ligand>
</feature>
<dbReference type="FunFam" id="3.40.50.920:FF:000003">
    <property type="entry name" value="Transketolase"/>
    <property type="match status" value="1"/>
</dbReference>
<comment type="catalytic activity">
    <reaction evidence="10">
        <text>D-sedoheptulose 7-phosphate + D-glyceraldehyde 3-phosphate = aldehydo-D-ribose 5-phosphate + D-xylulose 5-phosphate</text>
        <dbReference type="Rhea" id="RHEA:10508"/>
        <dbReference type="ChEBI" id="CHEBI:57483"/>
        <dbReference type="ChEBI" id="CHEBI:57737"/>
        <dbReference type="ChEBI" id="CHEBI:58273"/>
        <dbReference type="ChEBI" id="CHEBI:59776"/>
        <dbReference type="EC" id="2.2.1.1"/>
    </reaction>
</comment>
<dbReference type="InterPro" id="IPR029061">
    <property type="entry name" value="THDP-binding"/>
</dbReference>
<evidence type="ECO:0000259" key="17">
    <source>
        <dbReference type="SMART" id="SM00861"/>
    </source>
</evidence>
<dbReference type="PANTHER" id="PTHR43522">
    <property type="entry name" value="TRANSKETOLASE"/>
    <property type="match status" value="1"/>
</dbReference>
<dbReference type="InterPro" id="IPR049557">
    <property type="entry name" value="Transketolase_CS"/>
</dbReference>
<feature type="binding site" evidence="13">
    <location>
        <position position="522"/>
    </location>
    <ligand>
        <name>substrate</name>
    </ligand>
</feature>
<dbReference type="Gene3D" id="3.40.50.920">
    <property type="match status" value="1"/>
</dbReference>
<feature type="binding site" evidence="13">
    <location>
        <position position="476"/>
    </location>
    <ligand>
        <name>substrate</name>
    </ligand>
</feature>
<evidence type="ECO:0000256" key="8">
    <source>
        <dbReference type="ARBA" id="ARBA00022842"/>
    </source>
</evidence>
<feature type="domain" description="Transketolase-like pyrimidine-binding" evidence="17">
    <location>
        <begin position="357"/>
        <end position="527"/>
    </location>
</feature>
<dbReference type="EC" id="2.2.1.1" evidence="5 11"/>
<comment type="cofactor">
    <cofactor evidence="15">
        <name>Mg(2+)</name>
        <dbReference type="ChEBI" id="CHEBI:18420"/>
    </cofactor>
    <text evidence="15">Binds 1 Mg(2+) ion per subunit. Can also utilize other divalent metal cations, such as Ca(2+), Mn(2+) and Co(2+).</text>
</comment>
<keyword evidence="6 18" id="KW-0808">Transferase</keyword>
<name>A0A9D6Z1Y7_9BACT</name>
<evidence type="ECO:0000256" key="6">
    <source>
        <dbReference type="ARBA" id="ARBA00022679"/>
    </source>
</evidence>
<dbReference type="GO" id="GO:0004802">
    <property type="term" value="F:transketolase activity"/>
    <property type="evidence" value="ECO:0007669"/>
    <property type="project" value="UniProtKB-UniRule"/>
</dbReference>
<reference evidence="18" key="1">
    <citation type="submission" date="2020-07" db="EMBL/GenBank/DDBJ databases">
        <title>Huge and variable diversity of episymbiotic CPR bacteria and DPANN archaea in groundwater ecosystems.</title>
        <authorList>
            <person name="He C.Y."/>
            <person name="Keren R."/>
            <person name="Whittaker M."/>
            <person name="Farag I.F."/>
            <person name="Doudna J."/>
            <person name="Cate J.H.D."/>
            <person name="Banfield J.F."/>
        </authorList>
    </citation>
    <scope>NUCLEOTIDE SEQUENCE</scope>
    <source>
        <strain evidence="18">NC_groundwater_1664_Pr3_B-0.1um_52_9</strain>
    </source>
</reference>
<dbReference type="Pfam" id="PF00456">
    <property type="entry name" value="Transketolase_N"/>
    <property type="match status" value="1"/>
</dbReference>
<evidence type="ECO:0000256" key="9">
    <source>
        <dbReference type="ARBA" id="ARBA00023052"/>
    </source>
</evidence>
<evidence type="ECO:0000256" key="11">
    <source>
        <dbReference type="NCBIfam" id="TIGR00232"/>
    </source>
</evidence>
<feature type="active site" description="Proton donor" evidence="12">
    <location>
        <position position="414"/>
    </location>
</feature>
<evidence type="ECO:0000256" key="4">
    <source>
        <dbReference type="ARBA" id="ARBA00011738"/>
    </source>
</evidence>
<dbReference type="SUPFAM" id="SSF52518">
    <property type="entry name" value="Thiamin diphosphate-binding fold (THDP-binding)"/>
    <property type="match status" value="2"/>
</dbReference>
<evidence type="ECO:0000256" key="13">
    <source>
        <dbReference type="PIRSR" id="PIRSR605478-2"/>
    </source>
</evidence>
<dbReference type="FunFam" id="3.40.50.970:FF:000003">
    <property type="entry name" value="Transketolase"/>
    <property type="match status" value="1"/>
</dbReference>
<dbReference type="CDD" id="cd02012">
    <property type="entry name" value="TPP_TK"/>
    <property type="match status" value="1"/>
</dbReference>
<comment type="caution">
    <text evidence="18">The sequence shown here is derived from an EMBL/GenBank/DDBJ whole genome shotgun (WGS) entry which is preliminary data.</text>
</comment>
<dbReference type="PANTHER" id="PTHR43522:SF2">
    <property type="entry name" value="TRANSKETOLASE 1-RELATED"/>
    <property type="match status" value="1"/>
</dbReference>
<evidence type="ECO:0000256" key="5">
    <source>
        <dbReference type="ARBA" id="ARBA00013152"/>
    </source>
</evidence>
<protein>
    <recommendedName>
        <fullName evidence="5 11">Transketolase</fullName>
        <ecNumber evidence="5 11">2.2.1.1</ecNumber>
    </recommendedName>
</protein>
<dbReference type="Pfam" id="PF22613">
    <property type="entry name" value="Transketolase_C_1"/>
    <property type="match status" value="1"/>
</dbReference>
<dbReference type="GO" id="GO:0046872">
    <property type="term" value="F:metal ion binding"/>
    <property type="evidence" value="ECO:0007669"/>
    <property type="project" value="UniProtKB-KW"/>
</dbReference>
<proteinExistence type="inferred from homology"/>
<feature type="binding site" evidence="14">
    <location>
        <position position="265"/>
    </location>
    <ligand>
        <name>thiamine diphosphate</name>
        <dbReference type="ChEBI" id="CHEBI:58937"/>
    </ligand>
</feature>
<dbReference type="InterPro" id="IPR033247">
    <property type="entry name" value="Transketolase_fam"/>
</dbReference>
<feature type="site" description="Important for catalytic activity" evidence="16">
    <location>
        <position position="265"/>
    </location>
</feature>
<feature type="binding site" evidence="15">
    <location>
        <position position="192"/>
    </location>
    <ligand>
        <name>Mg(2+)</name>
        <dbReference type="ChEBI" id="CHEBI:18420"/>
    </ligand>
</feature>
<feature type="binding site" evidence="15">
    <location>
        <position position="160"/>
    </location>
    <ligand>
        <name>Mg(2+)</name>
        <dbReference type="ChEBI" id="CHEBI:18420"/>
    </ligand>
</feature>
<dbReference type="CDD" id="cd07033">
    <property type="entry name" value="TPP_PYR_DXS_TK_like"/>
    <property type="match status" value="1"/>
</dbReference>
<dbReference type="InterPro" id="IPR005474">
    <property type="entry name" value="Transketolase_N"/>
</dbReference>
<evidence type="ECO:0000256" key="10">
    <source>
        <dbReference type="ARBA" id="ARBA00049473"/>
    </source>
</evidence>
<feature type="binding site" evidence="14">
    <location>
        <position position="71"/>
    </location>
    <ligand>
        <name>thiamine diphosphate</name>
        <dbReference type="ChEBI" id="CHEBI:58937"/>
    </ligand>
</feature>
<keyword evidence="7 15" id="KW-0479">Metal-binding</keyword>
<dbReference type="AlphaFoldDB" id="A0A9D6Z1Y7"/>
<feature type="binding site" evidence="13">
    <location>
        <position position="360"/>
    </location>
    <ligand>
        <name>substrate</name>
    </ligand>
</feature>
<sequence>MSLSQKQLDELCVNTLRMLSADAVQKAESGHPGLPLGAAAMSYVLWTKFLRFNPCNTRWPNRDRYIHSAGHGSALLYSLLHVTGCDLSLDDMKQFRQWQSKTPGHPEYDPELGVEATTGPLGQGFGMGVGMAIAERFLAAKFNRPGFPIVDHCTYAIVSDGDLMEGVAAEAASLAGHLRLGKLIYLYDDNHITIEGDTALAFTEDVEARFRGYEWQVLRVSDGNDIAAIEGAIRHAQTDTERPSLIMVRTRIGYGSPKQDSASAHGEPLGEEALKATKEKFSWPLDPMFHIPEEALLEFRLSVERGKRLEQEWLDMFEAYRASFEEDAETLQRQFRGELPEDWDADIPAFGPDPKGMATRVASGKILNAIAGRVPNLLGGSADLAPSTKTLIAGSGDQSSDDPAGRNLRFGVREHGMAAIVNGMALHGGVIPYGSTFLIFSDYLRPSLRVAALMDIHSLFVLTHDSIAVGEDGPTHQPVEHVLSLRAIPNFTVIRPADANETAMAWKVAMTRHKPVALILTRQNVPTIDRARYAAADGLYRGAYVVSDVEGRPDALIVATGSEVSLALQAQERLLAEKGICVRVVSMPSWELFSEQPQEYQESVFPKAIRARLAVEAGSGLGWAKWVGSDGDIISVDRFGSSAPGSEVLKKYGFTVENVMAKVENLLKR</sequence>
<dbReference type="SMART" id="SM00861">
    <property type="entry name" value="Transket_pyr"/>
    <property type="match status" value="1"/>
</dbReference>
<evidence type="ECO:0000313" key="18">
    <source>
        <dbReference type="EMBL" id="MBI5251593.1"/>
    </source>
</evidence>
<comment type="similarity">
    <text evidence="3">Belongs to the transketolase family.</text>
</comment>
<evidence type="ECO:0000256" key="3">
    <source>
        <dbReference type="ARBA" id="ARBA00007131"/>
    </source>
</evidence>
<feature type="binding site" evidence="14">
    <location>
        <position position="190"/>
    </location>
    <ligand>
        <name>thiamine diphosphate</name>
        <dbReference type="ChEBI" id="CHEBI:58937"/>
    </ligand>
</feature>
<comment type="cofactor">
    <cofactor evidence="1">
        <name>Ca(2+)</name>
        <dbReference type="ChEBI" id="CHEBI:29108"/>
    </cofactor>
</comment>
<evidence type="ECO:0000256" key="7">
    <source>
        <dbReference type="ARBA" id="ARBA00022723"/>
    </source>
</evidence>
<dbReference type="PROSITE" id="PS00801">
    <property type="entry name" value="TRANSKETOLASE_1"/>
    <property type="match status" value="1"/>
</dbReference>
<feature type="binding site" evidence="15">
    <location>
        <position position="190"/>
    </location>
    <ligand>
        <name>Mg(2+)</name>
        <dbReference type="ChEBI" id="CHEBI:18420"/>
    </ligand>
</feature>
<evidence type="ECO:0000313" key="19">
    <source>
        <dbReference type="Proteomes" id="UP000807825"/>
    </source>
</evidence>
<evidence type="ECO:0000256" key="2">
    <source>
        <dbReference type="ARBA" id="ARBA00001941"/>
    </source>
</evidence>
<dbReference type="InterPro" id="IPR009014">
    <property type="entry name" value="Transketo_C/PFOR_II"/>
</dbReference>
<feature type="binding site" evidence="13">
    <location>
        <position position="387"/>
    </location>
    <ligand>
        <name>substrate</name>
    </ligand>
</feature>
<evidence type="ECO:0000256" key="16">
    <source>
        <dbReference type="PIRSR" id="PIRSR605478-5"/>
    </source>
</evidence>
<comment type="subunit">
    <text evidence="4">Homodimer.</text>
</comment>
<dbReference type="Proteomes" id="UP000807825">
    <property type="component" value="Unassembled WGS sequence"/>
</dbReference>
<dbReference type="NCBIfam" id="TIGR00232">
    <property type="entry name" value="tktlase_bact"/>
    <property type="match status" value="1"/>
</dbReference>
<dbReference type="InterPro" id="IPR005478">
    <property type="entry name" value="Transketolase_bac-like"/>
</dbReference>
<gene>
    <name evidence="18" type="primary">tkt</name>
    <name evidence="18" type="ORF">HY912_19045</name>
</gene>
<dbReference type="EMBL" id="JACRDE010000499">
    <property type="protein sequence ID" value="MBI5251593.1"/>
    <property type="molecule type" value="Genomic_DNA"/>
</dbReference>
<keyword evidence="9 14" id="KW-0786">Thiamine pyrophosphate</keyword>
<dbReference type="Pfam" id="PF02779">
    <property type="entry name" value="Transket_pyr"/>
    <property type="match status" value="1"/>
</dbReference>
<feature type="binding site" evidence="14">
    <location>
        <position position="161"/>
    </location>
    <ligand>
        <name>thiamine diphosphate</name>
        <dbReference type="ChEBI" id="CHEBI:58937"/>
    </ligand>
</feature>